<gene>
    <name evidence="1" type="ORF">S01H1_60426</name>
</gene>
<proteinExistence type="predicted"/>
<accession>X0WBC7</accession>
<dbReference type="EMBL" id="BARS01039574">
    <property type="protein sequence ID" value="GAG20502.1"/>
    <property type="molecule type" value="Genomic_DNA"/>
</dbReference>
<organism evidence="1">
    <name type="scientific">marine sediment metagenome</name>
    <dbReference type="NCBI Taxonomy" id="412755"/>
    <lineage>
        <taxon>unclassified sequences</taxon>
        <taxon>metagenomes</taxon>
        <taxon>ecological metagenomes</taxon>
    </lineage>
</organism>
<sequence>MNRSSLKTVISSLEKVAVEPLLPDVAVELNGAQQRAFNKFWDWGEKAGLKNFETETLQAIFPKEVIGDIMDATGRVGFFKISDTGEIRASGDSRFERYRKVTDFEGFKKALELDDEE</sequence>
<evidence type="ECO:0000313" key="1">
    <source>
        <dbReference type="EMBL" id="GAG20502.1"/>
    </source>
</evidence>
<dbReference type="AlphaFoldDB" id="X0WBC7"/>
<comment type="caution">
    <text evidence="1">The sequence shown here is derived from an EMBL/GenBank/DDBJ whole genome shotgun (WGS) entry which is preliminary data.</text>
</comment>
<protein>
    <submittedName>
        <fullName evidence="1">Uncharacterized protein</fullName>
    </submittedName>
</protein>
<reference evidence="1" key="1">
    <citation type="journal article" date="2014" name="Front. Microbiol.">
        <title>High frequency of phylogenetically diverse reductive dehalogenase-homologous genes in deep subseafloor sedimentary metagenomes.</title>
        <authorList>
            <person name="Kawai M."/>
            <person name="Futagami T."/>
            <person name="Toyoda A."/>
            <person name="Takaki Y."/>
            <person name="Nishi S."/>
            <person name="Hori S."/>
            <person name="Arai W."/>
            <person name="Tsubouchi T."/>
            <person name="Morono Y."/>
            <person name="Uchiyama I."/>
            <person name="Ito T."/>
            <person name="Fujiyama A."/>
            <person name="Inagaki F."/>
            <person name="Takami H."/>
        </authorList>
    </citation>
    <scope>NUCLEOTIDE SEQUENCE</scope>
    <source>
        <strain evidence="1">Expedition CK06-06</strain>
    </source>
</reference>
<name>X0WBC7_9ZZZZ</name>